<feature type="domain" description="VWFA" evidence="5">
    <location>
        <begin position="588"/>
        <end position="766"/>
    </location>
</feature>
<dbReference type="InterPro" id="IPR035234">
    <property type="entry name" value="IgGFc-bd_N"/>
</dbReference>
<dbReference type="Pfam" id="PF00092">
    <property type="entry name" value="VWA"/>
    <property type="match status" value="2"/>
</dbReference>
<evidence type="ECO:0000259" key="4">
    <source>
        <dbReference type="PROSITE" id="PS50026"/>
    </source>
</evidence>
<dbReference type="SMART" id="SM00181">
    <property type="entry name" value="EGF"/>
    <property type="match status" value="1"/>
</dbReference>
<keyword evidence="1 2" id="KW-1015">Disulfide bond</keyword>
<keyword evidence="3" id="KW-0175">Coiled coil</keyword>
<evidence type="ECO:0000313" key="7">
    <source>
        <dbReference type="Proteomes" id="UP001186944"/>
    </source>
</evidence>
<dbReference type="SMART" id="SM00327">
    <property type="entry name" value="VWA"/>
    <property type="match status" value="2"/>
</dbReference>
<dbReference type="Gene3D" id="2.10.25.10">
    <property type="entry name" value="Laminin"/>
    <property type="match status" value="1"/>
</dbReference>
<dbReference type="FunFam" id="2.10.25.10:FF:000031">
    <property type="entry name" value="neurogenic locus notch homolog protein 3"/>
    <property type="match status" value="1"/>
</dbReference>
<evidence type="ECO:0000256" key="1">
    <source>
        <dbReference type="ARBA" id="ARBA00023157"/>
    </source>
</evidence>
<dbReference type="AlphaFoldDB" id="A0AA89C3Y9"/>
<comment type="caution">
    <text evidence="6">The sequence shown here is derived from an EMBL/GenBank/DDBJ whole genome shotgun (WGS) entry which is preliminary data.</text>
</comment>
<dbReference type="PANTHER" id="PTHR46534">
    <property type="entry name" value="IGGFC_BINDING DOMAIN-CONTAINING PROTEIN"/>
    <property type="match status" value="1"/>
</dbReference>
<dbReference type="Gene3D" id="3.40.50.410">
    <property type="entry name" value="von Willebrand factor, type A domain"/>
    <property type="match status" value="2"/>
</dbReference>
<gene>
    <name evidence="6" type="ORF">FSP39_015521</name>
</gene>
<proteinExistence type="predicted"/>
<feature type="coiled-coil region" evidence="3">
    <location>
        <begin position="13"/>
        <end position="47"/>
    </location>
</feature>
<feature type="domain" description="EGF-like" evidence="4">
    <location>
        <begin position="542"/>
        <end position="578"/>
    </location>
</feature>
<name>A0AA89C3Y9_PINIB</name>
<dbReference type="SMART" id="SM00179">
    <property type="entry name" value="EGF_CA"/>
    <property type="match status" value="1"/>
</dbReference>
<accession>A0AA89C3Y9</accession>
<protein>
    <submittedName>
        <fullName evidence="6">Uncharacterized protein</fullName>
    </submittedName>
</protein>
<dbReference type="InterPro" id="IPR001881">
    <property type="entry name" value="EGF-like_Ca-bd_dom"/>
</dbReference>
<dbReference type="PROSITE" id="PS00022">
    <property type="entry name" value="EGF_1"/>
    <property type="match status" value="1"/>
</dbReference>
<dbReference type="CDD" id="cd00054">
    <property type="entry name" value="EGF_CA"/>
    <property type="match status" value="1"/>
</dbReference>
<evidence type="ECO:0000259" key="5">
    <source>
        <dbReference type="PROSITE" id="PS50234"/>
    </source>
</evidence>
<reference evidence="6" key="1">
    <citation type="submission" date="2019-08" db="EMBL/GenBank/DDBJ databases">
        <title>The improved chromosome-level genome for the pearl oyster Pinctada fucata martensii using PacBio sequencing and Hi-C.</title>
        <authorList>
            <person name="Zheng Z."/>
        </authorList>
    </citation>
    <scope>NUCLEOTIDE SEQUENCE</scope>
    <source>
        <strain evidence="6">ZZ-2019</strain>
        <tissue evidence="6">Adductor muscle</tissue>
    </source>
</reference>
<feature type="disulfide bond" evidence="2">
    <location>
        <begin position="568"/>
        <end position="577"/>
    </location>
</feature>
<feature type="domain" description="VWFA" evidence="5">
    <location>
        <begin position="781"/>
        <end position="962"/>
    </location>
</feature>
<comment type="caution">
    <text evidence="2">Lacks conserved residue(s) required for the propagation of feature annotation.</text>
</comment>
<sequence length="971" mass="107762">INGMDMFILASENHELKGEIEDKKKEMIILQKQLKDAEDEIDNNKMLPTFGVEIVLEKEEKIKGLFKRSLHAPDFVMSRSLVAKHPVKSPDYKGTEFILAFMENYHVDASLELYLTTSVYHDVKVDVSSPKYPSTSLPLSITLQPGVMKRVQFDSSFAMSGTRHDSKAILVRSEDEIIAYGSNKSPASTDAFLSLPTDILSNEYYVATYDYNGAFPNEVLIIGNQNFTIVEITLSDAIGSGSVMWQGVAYNRGETFQLYLDRFDTIQIQSQGDMTGSYLKSNNPIGVMSGVKCANIGPGACDHIVEMMMPVSTWGKTFATVPIPNRTVGDVFRLISSEDSTTITISGGYNYASSITKAGDFVELIIPSTSYCYIQANKALMVVQYVRGQSGTDLGDPSMLLVQPLGGYSSSFSFTTLTKSTGSFQNYFAFLVRKKFKDGLRLDGNQVITEFHEIAGSDYVGGYISITEGAHSIRHVSPIALFAGYLYGKGHYESYAFPIGSRLAPINLACNPSKTVVGDGLDNDCDNLIDEEICTAANNGLDVNECDPNPCQNNATCNGTVGAFECLCQEFYSGFLCQKDLCEVKKTDIIFLVDTSLSTGSDELDKQVNFMKNLLNKITISYEKFEVAVIKYSDVPVVDIHFNSSLSKNEILRKFETIQLMNSSTNVGAALKTAHEMLSLRTSIRQFVYLFTDGLVSNIVDAEHEALYLQNYLKKTGIGNSLSVISFGKSVRHKTLTDIANAAKLDISAIFTWTNMDAFYNLLPHMVDPACKACYETTSSDIVFLIQSNGNMTNEVFQRQINVLQQIMKRIGEKYEIGPRDLQFGGIIFSYHIHFSLNLNTTHKPIRITQYLSSVLQDNVVLEVNVSSAVNYLQEVLLTEGKGKRNASRTFVIYFVSHNVDQYVFIPLKQSGFTVIAIGIDTQLPDDAVTDIASTASHAFFVDSDFNDETVDLLIKEFRYTLCTERMNSSI</sequence>
<keyword evidence="7" id="KW-1185">Reference proteome</keyword>
<keyword evidence="2" id="KW-0245">EGF-like domain</keyword>
<evidence type="ECO:0000313" key="6">
    <source>
        <dbReference type="EMBL" id="KAK3100158.1"/>
    </source>
</evidence>
<dbReference type="PROSITE" id="PS50234">
    <property type="entry name" value="VWFA"/>
    <property type="match status" value="2"/>
</dbReference>
<dbReference type="SUPFAM" id="SSF53300">
    <property type="entry name" value="vWA-like"/>
    <property type="match status" value="2"/>
</dbReference>
<dbReference type="InterPro" id="IPR000742">
    <property type="entry name" value="EGF"/>
</dbReference>
<feature type="non-terminal residue" evidence="6">
    <location>
        <position position="1"/>
    </location>
</feature>
<dbReference type="InterPro" id="IPR002035">
    <property type="entry name" value="VWF_A"/>
</dbReference>
<evidence type="ECO:0000256" key="2">
    <source>
        <dbReference type="PROSITE-ProRule" id="PRU00076"/>
    </source>
</evidence>
<dbReference type="GO" id="GO:0005509">
    <property type="term" value="F:calcium ion binding"/>
    <property type="evidence" value="ECO:0007669"/>
    <property type="project" value="InterPro"/>
</dbReference>
<dbReference type="Pfam" id="PF17517">
    <property type="entry name" value="IgGFc_binding"/>
    <property type="match status" value="1"/>
</dbReference>
<organism evidence="6 7">
    <name type="scientific">Pinctada imbricata</name>
    <name type="common">Atlantic pearl-oyster</name>
    <name type="synonym">Pinctada martensii</name>
    <dbReference type="NCBI Taxonomy" id="66713"/>
    <lineage>
        <taxon>Eukaryota</taxon>
        <taxon>Metazoa</taxon>
        <taxon>Spiralia</taxon>
        <taxon>Lophotrochozoa</taxon>
        <taxon>Mollusca</taxon>
        <taxon>Bivalvia</taxon>
        <taxon>Autobranchia</taxon>
        <taxon>Pteriomorphia</taxon>
        <taxon>Pterioida</taxon>
        <taxon>Pterioidea</taxon>
        <taxon>Pteriidae</taxon>
        <taxon>Pinctada</taxon>
    </lineage>
</organism>
<dbReference type="Proteomes" id="UP001186944">
    <property type="component" value="Unassembled WGS sequence"/>
</dbReference>
<dbReference type="PANTHER" id="PTHR46534:SF2">
    <property type="entry name" value="VWFD DOMAIN-CONTAINING PROTEIN"/>
    <property type="match status" value="1"/>
</dbReference>
<dbReference type="PROSITE" id="PS50026">
    <property type="entry name" value="EGF_3"/>
    <property type="match status" value="1"/>
</dbReference>
<dbReference type="InterPro" id="IPR036465">
    <property type="entry name" value="vWFA_dom_sf"/>
</dbReference>
<dbReference type="CDD" id="cd01450">
    <property type="entry name" value="vWFA_subfamily_ECM"/>
    <property type="match status" value="1"/>
</dbReference>
<dbReference type="EMBL" id="VSWD01000006">
    <property type="protein sequence ID" value="KAK3100158.1"/>
    <property type="molecule type" value="Genomic_DNA"/>
</dbReference>
<evidence type="ECO:0000256" key="3">
    <source>
        <dbReference type="SAM" id="Coils"/>
    </source>
</evidence>